<accession>A0A2W1HBJ2</accession>
<reference evidence="3" key="1">
    <citation type="journal article" date="2022" name="Microb. Genom.">
        <title>A global pangenome for the wheat fungal pathogen Pyrenophora tritici-repentis and prediction of effector protein structural homology.</title>
        <authorList>
            <person name="Moolhuijzen P.M."/>
            <person name="See P.T."/>
            <person name="Shi G."/>
            <person name="Powell H.R."/>
            <person name="Cockram J."/>
            <person name="Jorgensen L.N."/>
            <person name="Benslimane H."/>
            <person name="Strelkov S.E."/>
            <person name="Turner J."/>
            <person name="Liu Z."/>
            <person name="Moffat C.S."/>
        </authorList>
    </citation>
    <scope>NUCLEOTIDE SEQUENCE [LARGE SCALE GENOMIC DNA]</scope>
</reference>
<protein>
    <submittedName>
        <fullName evidence="2">Uncharacterized protein</fullName>
    </submittedName>
</protein>
<evidence type="ECO:0000256" key="1">
    <source>
        <dbReference type="SAM" id="MobiDB-lite"/>
    </source>
</evidence>
<comment type="caution">
    <text evidence="2">The sequence shown here is derived from an EMBL/GenBank/DDBJ whole genome shotgun (WGS) entry which is preliminary data.</text>
</comment>
<gene>
    <name evidence="2" type="ORF">Ptr86124_012268</name>
</gene>
<organism evidence="2 3">
    <name type="scientific">Pyrenophora tritici-repentis</name>
    <dbReference type="NCBI Taxonomy" id="45151"/>
    <lineage>
        <taxon>Eukaryota</taxon>
        <taxon>Fungi</taxon>
        <taxon>Dikarya</taxon>
        <taxon>Ascomycota</taxon>
        <taxon>Pezizomycotina</taxon>
        <taxon>Dothideomycetes</taxon>
        <taxon>Pleosporomycetidae</taxon>
        <taxon>Pleosporales</taxon>
        <taxon>Pleosporineae</taxon>
        <taxon>Pleosporaceae</taxon>
        <taxon>Pyrenophora</taxon>
    </lineage>
</organism>
<sequence>MVVNYSRTFARSPPSPAPSNSPTSLKEQSRPELWKRVFSASKTPTFQYLKTNQSTDPFSTEGPPTPPRSPKERQYTPQSRATTATPSSPSSTENGRLSTRKEWMNMPLERRKAALERVNELRVELYIPEKNLDGSMRPMRKDEGNYNFILDYADSRSPLY</sequence>
<dbReference type="Proteomes" id="UP000249757">
    <property type="component" value="Unassembled WGS sequence"/>
</dbReference>
<feature type="compositionally biased region" description="Low complexity" evidence="1">
    <location>
        <begin position="76"/>
        <end position="92"/>
    </location>
</feature>
<evidence type="ECO:0000313" key="3">
    <source>
        <dbReference type="Proteomes" id="UP000249757"/>
    </source>
</evidence>
<feature type="region of interest" description="Disordered" evidence="1">
    <location>
        <begin position="1"/>
        <end position="32"/>
    </location>
</feature>
<keyword evidence="3" id="KW-1185">Reference proteome</keyword>
<feature type="compositionally biased region" description="Polar residues" evidence="1">
    <location>
        <begin position="44"/>
        <end position="58"/>
    </location>
</feature>
<name>A0A2W1HBJ2_9PLEO</name>
<dbReference type="EMBL" id="NRDI02000024">
    <property type="protein sequence ID" value="KAI1508639.1"/>
    <property type="molecule type" value="Genomic_DNA"/>
</dbReference>
<dbReference type="AlphaFoldDB" id="A0A2W1HBJ2"/>
<proteinExistence type="predicted"/>
<evidence type="ECO:0000313" key="2">
    <source>
        <dbReference type="EMBL" id="KAI1508639.1"/>
    </source>
</evidence>
<feature type="region of interest" description="Disordered" evidence="1">
    <location>
        <begin position="44"/>
        <end position="104"/>
    </location>
</feature>